<keyword evidence="3" id="KW-1185">Reference proteome</keyword>
<evidence type="ECO:0008006" key="4">
    <source>
        <dbReference type="Google" id="ProtNLM"/>
    </source>
</evidence>
<dbReference type="AlphaFoldDB" id="A0A8H3PH88"/>
<sequence>MGTRGFRIIKFKDRYWIFYNHWDSYPHGLGDWLVENIPADPEEYQKWLQSQRDFFGKWDSVLQRILTIQPEDMYKLHLDEPQTHIIHATFDERLQGDAPSCYQSEFNDIWTEWIYTINLDREIFSVNNGAHFRLNQIPADWSEALFTDNKGHTFLLPQLVSTESIATLALDQSGFGPSNEYEKLQTRLVKPNISPSHVIGPRLRWMLFNSFQERMQADLSVSLLDWQVQDLSFRELAFFILCLAAGGENFSLIDHRRVKKPYDNAAYLGMTTSDLSESGAGMELATCLGVGYHMDGLPMGSAPGETKYWLEGALVCLVRHLDNPGMLTKAIADVIEYGRNSAGTSFKAVLISIEHVVLIKSLPDGSVDHTELLCLIPVTTHYSKDARARYGDQALDAFYDAKFPGKNEEADDESEDEVKLIVPRNPVTEALIEQSFMGLMQFFEATILETLRPTQPNEARLPDEICQMVLHNVSDIKTYNSCLKVSRRFRLICQQRPLVMDNVVFLEPLPRDQASLLIKEKMEKSYPQPWRRRNNRRKGPQPLPDFLAVELSSARHMDVWFNSGDGSSDGLTCLMVAGCELNRKSFAGHNVRFQGLCVPIPPEADEVDKRRMREATQPNRGITSAFWQERDKKPEGDLWECAIKNYKIDTDSNTDMLGGFWKDMTQELDHSMKEPSGPAWLLPPNTVCYCGSKESFRSKGGARDMKSSNDMDSSDGMKSETGMDFRNTKSFRYLYLRLKRASKYWDNQWNEIIRETTEHLNSTDHEKAYFQKCPGEVFGADEPYVILTVGLEVRLFKWEQGFDETVDEGARRKMSPRSALRELSPGKVLSPCEEKKDREEIEGFLVLAGRQREAIRARIEKECGGEREWWSGLHG</sequence>
<organism evidence="2 3">
    <name type="scientific">Alectoria fallacina</name>
    <dbReference type="NCBI Taxonomy" id="1903189"/>
    <lineage>
        <taxon>Eukaryota</taxon>
        <taxon>Fungi</taxon>
        <taxon>Dikarya</taxon>
        <taxon>Ascomycota</taxon>
        <taxon>Pezizomycotina</taxon>
        <taxon>Lecanoromycetes</taxon>
        <taxon>OSLEUM clade</taxon>
        <taxon>Lecanoromycetidae</taxon>
        <taxon>Lecanorales</taxon>
        <taxon>Lecanorineae</taxon>
        <taxon>Parmeliaceae</taxon>
        <taxon>Alectoria</taxon>
    </lineage>
</organism>
<name>A0A8H3PH88_9LECA</name>
<proteinExistence type="predicted"/>
<dbReference type="OrthoDB" id="3938867at2759"/>
<accession>A0A8H3PH88</accession>
<protein>
    <recommendedName>
        <fullName evidence="4">F-box domain-containing protein</fullName>
    </recommendedName>
</protein>
<dbReference type="InterPro" id="IPR036047">
    <property type="entry name" value="F-box-like_dom_sf"/>
</dbReference>
<gene>
    <name evidence="2" type="ORF">ALECFALPRED_009033</name>
</gene>
<reference evidence="2" key="1">
    <citation type="submission" date="2021-03" db="EMBL/GenBank/DDBJ databases">
        <authorList>
            <person name="Tagirdzhanova G."/>
        </authorList>
    </citation>
    <scope>NUCLEOTIDE SEQUENCE</scope>
</reference>
<comment type="caution">
    <text evidence="2">The sequence shown here is derived from an EMBL/GenBank/DDBJ whole genome shotgun (WGS) entry which is preliminary data.</text>
</comment>
<dbReference type="EMBL" id="CAJPDR010000641">
    <property type="protein sequence ID" value="CAF9941221.1"/>
    <property type="molecule type" value="Genomic_DNA"/>
</dbReference>
<dbReference type="Proteomes" id="UP000664203">
    <property type="component" value="Unassembled WGS sequence"/>
</dbReference>
<evidence type="ECO:0000313" key="3">
    <source>
        <dbReference type="Proteomes" id="UP000664203"/>
    </source>
</evidence>
<evidence type="ECO:0000256" key="1">
    <source>
        <dbReference type="SAM" id="MobiDB-lite"/>
    </source>
</evidence>
<evidence type="ECO:0000313" key="2">
    <source>
        <dbReference type="EMBL" id="CAF9941221.1"/>
    </source>
</evidence>
<feature type="region of interest" description="Disordered" evidence="1">
    <location>
        <begin position="699"/>
        <end position="721"/>
    </location>
</feature>
<dbReference type="SUPFAM" id="SSF81383">
    <property type="entry name" value="F-box domain"/>
    <property type="match status" value="1"/>
</dbReference>